<feature type="compositionally biased region" description="Acidic residues" evidence="4">
    <location>
        <begin position="346"/>
        <end position="371"/>
    </location>
</feature>
<feature type="compositionally biased region" description="Basic and acidic residues" evidence="4">
    <location>
        <begin position="7"/>
        <end position="26"/>
    </location>
</feature>
<evidence type="ECO:0000256" key="4">
    <source>
        <dbReference type="SAM" id="MobiDB-lite"/>
    </source>
</evidence>
<dbReference type="Proteomes" id="UP001374584">
    <property type="component" value="Unassembled WGS sequence"/>
</dbReference>
<feature type="region of interest" description="Disordered" evidence="4">
    <location>
        <begin position="1487"/>
        <end position="1509"/>
    </location>
</feature>
<feature type="region of interest" description="Disordered" evidence="4">
    <location>
        <begin position="143"/>
        <end position="169"/>
    </location>
</feature>
<feature type="compositionally biased region" description="Basic and acidic residues" evidence="4">
    <location>
        <begin position="1274"/>
        <end position="1283"/>
    </location>
</feature>
<gene>
    <name evidence="5" type="ORF">VNO80_29072</name>
</gene>
<keyword evidence="1" id="KW-0805">Transcription regulation</keyword>
<name>A0AAN9LA91_PHACN</name>
<feature type="region of interest" description="Disordered" evidence="4">
    <location>
        <begin position="1194"/>
        <end position="1218"/>
    </location>
</feature>
<organism evidence="5 6">
    <name type="scientific">Phaseolus coccineus</name>
    <name type="common">Scarlet runner bean</name>
    <name type="synonym">Phaseolus multiflorus</name>
    <dbReference type="NCBI Taxonomy" id="3886"/>
    <lineage>
        <taxon>Eukaryota</taxon>
        <taxon>Viridiplantae</taxon>
        <taxon>Streptophyta</taxon>
        <taxon>Embryophyta</taxon>
        <taxon>Tracheophyta</taxon>
        <taxon>Spermatophyta</taxon>
        <taxon>Magnoliopsida</taxon>
        <taxon>eudicotyledons</taxon>
        <taxon>Gunneridae</taxon>
        <taxon>Pentapetalae</taxon>
        <taxon>rosids</taxon>
        <taxon>fabids</taxon>
        <taxon>Fabales</taxon>
        <taxon>Fabaceae</taxon>
        <taxon>Papilionoideae</taxon>
        <taxon>50 kb inversion clade</taxon>
        <taxon>NPAAA clade</taxon>
        <taxon>indigoferoid/millettioid clade</taxon>
        <taxon>Phaseoleae</taxon>
        <taxon>Phaseolus</taxon>
    </lineage>
</organism>
<dbReference type="PANTHER" id="PTHR16088:SF3">
    <property type="entry name" value="GON-4-LIKE PROTEIN"/>
    <property type="match status" value="1"/>
</dbReference>
<dbReference type="PANTHER" id="PTHR16088">
    <property type="entry name" value="YY1 ASSOCIATED PROTEIN-RELATED"/>
    <property type="match status" value="1"/>
</dbReference>
<proteinExistence type="predicted"/>
<dbReference type="InterPro" id="IPR052435">
    <property type="entry name" value="YY1-Transcr_Regul"/>
</dbReference>
<accession>A0AAN9LA91</accession>
<sequence length="1529" mass="169527">MSPRHTPMTEKDENRRKRKEEKDEGVKRRKISRSINTEATKKEEEKTVSYEIALCFRTPIPPRHTHFAPQILRPTQHRRNSPLLHRKGDQRLFPYISEFIGDYCIVLNLSLGERITLYASGEGSNSQSAKVFLAMNQNALFYSDNHGRTSKPEEDKEEGEEEEDEDADFNPFLKETLSQEASSSLSSEVDGLDGNVVTSEPSIRSELSKATTKEKICTAVDTEHGEEEIILQPSGMISLSEINQVKHNDLTSVADGNGSRTEELSNKTKSRSPVIDIDNEDAICMRTRARYSLASFTLDELETFLQETDDDDDLQNADDEEEYKKFLTAVLQGGDDDGLSTHENENLDDDEDNDADFEIELEELLESDAEDNSMVKTRKESDRAGRRPETRQNKRQKVSVQCEKKTLGEVKRPLRPILPNWLNGASGKGLVPEASPSFQSSASVNGLVNGFTPLQIGQLHCLIHEHVQLLIQVFSLSVLEPSQKQVASQVQGLLFEMLRKRDEILASKRVPYPTVCFSPSFACSSMSDGGSKFAQVQSNTQEYGPQQDAQNVWCSQSILRSSEGLNMQSCCRPAEGSFWVPSVRGPVKSILDVSPLHFVRRYTDDIKSASQEFRKRYIESSSDLPVEKEPLFPFSSSVAEANSEICSGTISRAVNAVSTSPGQQQPKKTLAAMLVESTKKQSIALVPKEVAKLAQRFLALFNPALFPHKPPPAAVVNRILFTDSEDELLALGIMEYNTDWKAIQQRFLPCKSKHQIFVRQKNRCSSKASENPIKAVRRMKTSPLTAEEIACIQEGLKIYKFDWMSVWQYIVPHRDPSLLPRQWRIALGTQKSYKIDESKREKRRLYESQRRKSKAASLESWRAISDKEDCDTEIAGSECIDYSDVPYVHQAFLADWRPDTSALAYSERIPTTSGEGNVAHNAFSQHIRFYRGTQDYGLSGKVQYQNGNQSAFPSVSNLPQFFHTTSDLRTGMNGAPSSFNPKKPVFNVTSSSKYYCQPYRSRRAHNAHLVKLAPELPPVNLPPSVRVVSQTAFKGFQCGTSKVYPPGGGVAASGVAASREDHFASQTPHGEKSENIHPVIGARPALKDTVTDSQLERSEIVEGRSIAAEKGTCTDLQMHPLLFQVTEDGNVPYYPLKFSSGTSSSFSFFSGSQPQLNLSLFHSSQQQGHIDCANKSLKSKNSILRSGGIDFHPLLQKSDDAQSPNFDSNQPESLGTSGVSAIANRSSGLNDKSNELDLEIHLSSVSGREKLVKSRQPKAHDPAGSKKTVAISRISREPQEDSVPHCQQGGENVSASSRGLASSDPLDVPNDNIARYDVDDIGDQSHPEIVMEQEELSDSEEDIEERVEFECEEMTDSEGEDGSGCEQALDVQNKEVSISSEENVVKYMACMKKPGQPRANSDGQVDGGLLTNNNTALNITLTNEEQDDRSSSSWLSLDSCTAGNPLLSKAVLGHSKSMIGEASASRNFSIGKAVTEERHTVDMVQQPTVGPHVSTTPRKPRKRFGKPNANLNIGLTVERSSNDGNHENG</sequence>
<feature type="region of interest" description="Disordered" evidence="4">
    <location>
        <begin position="332"/>
        <end position="399"/>
    </location>
</feature>
<keyword evidence="2" id="KW-0804">Transcription</keyword>
<feature type="compositionally biased region" description="Polar residues" evidence="4">
    <location>
        <begin position="1201"/>
        <end position="1218"/>
    </location>
</feature>
<evidence type="ECO:0000313" key="6">
    <source>
        <dbReference type="Proteomes" id="UP001374584"/>
    </source>
</evidence>
<protein>
    <submittedName>
        <fullName evidence="5">Uncharacterized protein</fullName>
    </submittedName>
</protein>
<dbReference type="EMBL" id="JAYMYR010000011">
    <property type="protein sequence ID" value="KAK7332322.1"/>
    <property type="molecule type" value="Genomic_DNA"/>
</dbReference>
<feature type="compositionally biased region" description="Basic and acidic residues" evidence="4">
    <location>
        <begin position="1249"/>
        <end position="1264"/>
    </location>
</feature>
<feature type="compositionally biased region" description="Basic and acidic residues" evidence="4">
    <location>
        <begin position="377"/>
        <end position="392"/>
    </location>
</feature>
<feature type="compositionally biased region" description="Basic and acidic residues" evidence="4">
    <location>
        <begin position="145"/>
        <end position="154"/>
    </location>
</feature>
<reference evidence="5 6" key="1">
    <citation type="submission" date="2024-01" db="EMBL/GenBank/DDBJ databases">
        <title>The genomes of 5 underutilized Papilionoideae crops provide insights into root nodulation and disease resistanc.</title>
        <authorList>
            <person name="Jiang F."/>
        </authorList>
    </citation>
    <scope>NUCLEOTIDE SEQUENCE [LARGE SCALE GENOMIC DNA]</scope>
    <source>
        <strain evidence="5">JINMINGXINNONG_FW02</strain>
        <tissue evidence="5">Leaves</tissue>
    </source>
</reference>
<dbReference type="GO" id="GO:0005634">
    <property type="term" value="C:nucleus"/>
    <property type="evidence" value="ECO:0007669"/>
    <property type="project" value="TreeGrafter"/>
</dbReference>
<dbReference type="GO" id="GO:0003712">
    <property type="term" value="F:transcription coregulator activity"/>
    <property type="evidence" value="ECO:0007669"/>
    <property type="project" value="TreeGrafter"/>
</dbReference>
<dbReference type="Pfam" id="PF13921">
    <property type="entry name" value="Myb_DNA-bind_6"/>
    <property type="match status" value="1"/>
</dbReference>
<evidence type="ECO:0000256" key="2">
    <source>
        <dbReference type="ARBA" id="ARBA00023163"/>
    </source>
</evidence>
<feature type="compositionally biased region" description="Polar residues" evidence="4">
    <location>
        <begin position="1289"/>
        <end position="1300"/>
    </location>
</feature>
<dbReference type="GO" id="GO:0006355">
    <property type="term" value="P:regulation of DNA-templated transcription"/>
    <property type="evidence" value="ECO:0007669"/>
    <property type="project" value="TreeGrafter"/>
</dbReference>
<evidence type="ECO:0000256" key="1">
    <source>
        <dbReference type="ARBA" id="ARBA00023015"/>
    </source>
</evidence>
<feature type="region of interest" description="Disordered" evidence="4">
    <location>
        <begin position="1249"/>
        <end position="1322"/>
    </location>
</feature>
<comment type="caution">
    <text evidence="5">The sequence shown here is derived from an EMBL/GenBank/DDBJ whole genome shotgun (WGS) entry which is preliminary data.</text>
</comment>
<evidence type="ECO:0000256" key="3">
    <source>
        <dbReference type="ARBA" id="ARBA00023242"/>
    </source>
</evidence>
<feature type="compositionally biased region" description="Polar residues" evidence="4">
    <location>
        <begin position="1487"/>
        <end position="1497"/>
    </location>
</feature>
<feature type="region of interest" description="Disordered" evidence="4">
    <location>
        <begin position="183"/>
        <end position="205"/>
    </location>
</feature>
<feature type="region of interest" description="Disordered" evidence="4">
    <location>
        <begin position="1"/>
        <end position="43"/>
    </location>
</feature>
<evidence type="ECO:0000313" key="5">
    <source>
        <dbReference type="EMBL" id="KAK7332322.1"/>
    </source>
</evidence>
<feature type="compositionally biased region" description="Acidic residues" evidence="4">
    <location>
        <begin position="155"/>
        <end position="168"/>
    </location>
</feature>
<keyword evidence="3" id="KW-0539">Nucleus</keyword>
<keyword evidence="6" id="KW-1185">Reference proteome</keyword>